<evidence type="ECO:0000259" key="6">
    <source>
        <dbReference type="Pfam" id="PF14917"/>
    </source>
</evidence>
<keyword evidence="1 2" id="KW-0175">Coiled coil</keyword>
<feature type="region of interest" description="Disordered" evidence="3">
    <location>
        <begin position="231"/>
        <end position="278"/>
    </location>
</feature>
<dbReference type="EMBL" id="CAJNOC010001330">
    <property type="protein sequence ID" value="CAF0855488.1"/>
    <property type="molecule type" value="Genomic_DNA"/>
</dbReference>
<dbReference type="PANTHER" id="PTHR14882:SF5">
    <property type="entry name" value="COILED-COIL DOMAIN CONTAINING 74A"/>
    <property type="match status" value="1"/>
</dbReference>
<keyword evidence="4" id="KW-0732">Signal</keyword>
<organism evidence="7 8">
    <name type="scientific">Brachionus calyciflorus</name>
    <dbReference type="NCBI Taxonomy" id="104777"/>
    <lineage>
        <taxon>Eukaryota</taxon>
        <taxon>Metazoa</taxon>
        <taxon>Spiralia</taxon>
        <taxon>Gnathifera</taxon>
        <taxon>Rotifera</taxon>
        <taxon>Eurotatoria</taxon>
        <taxon>Monogononta</taxon>
        <taxon>Pseudotrocha</taxon>
        <taxon>Ploima</taxon>
        <taxon>Brachionidae</taxon>
        <taxon>Brachionus</taxon>
    </lineage>
</organism>
<dbReference type="OrthoDB" id="2155209at2759"/>
<sequence length="652" mass="75016">MYFEYSQIKFLIVLMIYLSSNVDCLKCFECDSRKIGNNCFSNLPTSKKCLSKNSMYCATTRHFNKEGNITVIIRGCSEYNFGEKCRLAENEDEPYRTCVTTCWEDECNKSNRMNPNVSRMLKQSLVQEKLSDLTMAAQASSVKVSQTVDADIKNSSSNEIIIPHSGQWPRVQLIKTTSSNSKLKVKSANFSNETTNLQKINLKADHDDTEDNLDYDGAETVNFYSNYHNRQKSNLRDNNNNNENNSFNYAASSSNNSNVDNRPSSFNRNANPNSATYKNKNIKIVSDSNQYDPNLKLKYLEKSIKFIQQQHTETLNSLHHEIEKLKDENRELHFKLATRKTSSSLSNSLTNSKQSFKEGIELNNKKKTNEEILHDKIEEKNFENALKDALKEKNIDKRLHEIKVNFESSKYEDLFSRLVDAESKNEYLTNLLTQLQAKRSMNNDYKPTQNVNNANSISTITPRTKININQIYSIDPLRIKLNESDEPRTPSLEESEIIIKKLYETYKQQKQHISNMKVVLKDLMHNENLSSQAVLLTRDLLENTNKLSHYVLDNSNVHKLSVLAPLNNLPKSSNSRHNFNSKYHSQILSTTGLGYDSAHVGSATLTTASSTINLPSIVHLPPLQTINPVRFPERQRRTQLLQKQRLRREYYH</sequence>
<dbReference type="CDD" id="cd23590">
    <property type="entry name" value="TFP_LU_ECD_Bou"/>
    <property type="match status" value="1"/>
</dbReference>
<dbReference type="Pfam" id="PF14917">
    <property type="entry name" value="CCDC74_C"/>
    <property type="match status" value="1"/>
</dbReference>
<gene>
    <name evidence="7" type="ORF">OXX778_LOCUS9173</name>
</gene>
<accession>A0A813WLR9</accession>
<feature type="signal peptide" evidence="4">
    <location>
        <begin position="1"/>
        <end position="24"/>
    </location>
</feature>
<dbReference type="InterPro" id="IPR040370">
    <property type="entry name" value="CCDC74A/CCDC74B/CCDC92"/>
</dbReference>
<keyword evidence="8" id="KW-1185">Reference proteome</keyword>
<evidence type="ECO:0000256" key="4">
    <source>
        <dbReference type="SAM" id="SignalP"/>
    </source>
</evidence>
<proteinExistence type="predicted"/>
<dbReference type="Proteomes" id="UP000663879">
    <property type="component" value="Unassembled WGS sequence"/>
</dbReference>
<evidence type="ECO:0000256" key="1">
    <source>
        <dbReference type="ARBA" id="ARBA00023054"/>
    </source>
</evidence>
<dbReference type="PANTHER" id="PTHR14882">
    <property type="entry name" value="COILED-COIL DOMAIN-CONTAINING 74A"/>
    <property type="match status" value="1"/>
</dbReference>
<comment type="caution">
    <text evidence="7">The sequence shown here is derived from an EMBL/GenBank/DDBJ whole genome shotgun (WGS) entry which is preliminary data.</text>
</comment>
<evidence type="ECO:0000256" key="2">
    <source>
        <dbReference type="SAM" id="Coils"/>
    </source>
</evidence>
<evidence type="ECO:0000313" key="8">
    <source>
        <dbReference type="Proteomes" id="UP000663879"/>
    </source>
</evidence>
<feature type="coiled-coil region" evidence="2">
    <location>
        <begin position="308"/>
        <end position="335"/>
    </location>
</feature>
<protein>
    <submittedName>
        <fullName evidence="7">Uncharacterized protein</fullName>
    </submittedName>
</protein>
<evidence type="ECO:0000259" key="5">
    <source>
        <dbReference type="Pfam" id="PF14916"/>
    </source>
</evidence>
<dbReference type="Pfam" id="PF14916">
    <property type="entry name" value="CCDC92"/>
    <property type="match status" value="1"/>
</dbReference>
<feature type="domain" description="Coiled coil protein 74 C-terminal" evidence="6">
    <location>
        <begin position="485"/>
        <end position="571"/>
    </location>
</feature>
<evidence type="ECO:0000313" key="7">
    <source>
        <dbReference type="EMBL" id="CAF0855488.1"/>
    </source>
</evidence>
<dbReference type="InterPro" id="IPR039496">
    <property type="entry name" value="CCDC92/74_N"/>
</dbReference>
<feature type="compositionally biased region" description="Low complexity" evidence="3">
    <location>
        <begin position="236"/>
        <end position="265"/>
    </location>
</feature>
<name>A0A813WLR9_9BILA</name>
<feature type="chain" id="PRO_5032293147" evidence="4">
    <location>
        <begin position="25"/>
        <end position="652"/>
    </location>
</feature>
<evidence type="ECO:0000256" key="3">
    <source>
        <dbReference type="SAM" id="MobiDB-lite"/>
    </source>
</evidence>
<dbReference type="AlphaFoldDB" id="A0A813WLR9"/>
<feature type="domain" description="CCDC92/74 N-terminal" evidence="5">
    <location>
        <begin position="296"/>
        <end position="348"/>
    </location>
</feature>
<reference evidence="7" key="1">
    <citation type="submission" date="2021-02" db="EMBL/GenBank/DDBJ databases">
        <authorList>
            <person name="Nowell W R."/>
        </authorList>
    </citation>
    <scope>NUCLEOTIDE SEQUENCE</scope>
    <source>
        <strain evidence="7">Ploen Becks lab</strain>
    </source>
</reference>
<feature type="compositionally biased region" description="Polar residues" evidence="3">
    <location>
        <begin position="266"/>
        <end position="278"/>
    </location>
</feature>
<dbReference type="InterPro" id="IPR029422">
    <property type="entry name" value="CCDC74_C"/>
</dbReference>